<dbReference type="STRING" id="388408.LAX5112_01268"/>
<keyword evidence="2" id="KW-1185">Reference proteome</keyword>
<dbReference type="Proteomes" id="UP000053235">
    <property type="component" value="Unassembled WGS sequence"/>
</dbReference>
<dbReference type="AlphaFoldDB" id="A0A0M6ZWS0"/>
<evidence type="ECO:0000313" key="1">
    <source>
        <dbReference type="EMBL" id="CTQ67209.1"/>
    </source>
</evidence>
<dbReference type="EMBL" id="CXWD01000004">
    <property type="protein sequence ID" value="CTQ67209.1"/>
    <property type="molecule type" value="Genomic_DNA"/>
</dbReference>
<protein>
    <submittedName>
        <fullName evidence="1">Uncharacterized protein</fullName>
    </submittedName>
</protein>
<evidence type="ECO:0000313" key="2">
    <source>
        <dbReference type="Proteomes" id="UP000053235"/>
    </source>
</evidence>
<name>A0A0M6ZWS0_9HYPH</name>
<dbReference type="RefSeq" id="WP_055671102.1">
    <property type="nucleotide sequence ID" value="NZ_CXWD01000004.1"/>
</dbReference>
<accession>A0A0M6ZWS0</accession>
<organism evidence="1 2">
    <name type="scientific">Roseibium alexandrii</name>
    <dbReference type="NCBI Taxonomy" id="388408"/>
    <lineage>
        <taxon>Bacteria</taxon>
        <taxon>Pseudomonadati</taxon>
        <taxon>Pseudomonadota</taxon>
        <taxon>Alphaproteobacteria</taxon>
        <taxon>Hyphomicrobiales</taxon>
        <taxon>Stappiaceae</taxon>
        <taxon>Roseibium</taxon>
    </lineage>
</organism>
<reference evidence="2" key="1">
    <citation type="submission" date="2015-07" db="EMBL/GenBank/DDBJ databases">
        <authorList>
            <person name="Rodrigo-Torres Lidia"/>
            <person name="Arahal R.David."/>
        </authorList>
    </citation>
    <scope>NUCLEOTIDE SEQUENCE [LARGE SCALE GENOMIC DNA]</scope>
    <source>
        <strain evidence="2">CECT 5112</strain>
    </source>
</reference>
<proteinExistence type="predicted"/>
<gene>
    <name evidence="1" type="ORF">LAX5112_01268</name>
</gene>
<sequence length="96" mass="11020">MTVTPYITRPSAESLRDFANRRRKHADWLQLEINKLRKQARGLRQSGKAFQAMNLEKIANKHERNRISTLNAALSAEEKADRLEGVGEFELKEAAQ</sequence>